<feature type="transmembrane region" description="Helical" evidence="5">
    <location>
        <begin position="47"/>
        <end position="69"/>
    </location>
</feature>
<feature type="transmembrane region" description="Helical" evidence="5">
    <location>
        <begin position="138"/>
        <end position="161"/>
    </location>
</feature>
<comment type="subcellular location">
    <subcellularLocation>
        <location evidence="1">Membrane</location>
        <topology evidence="1">Multi-pass membrane protein</topology>
    </subcellularLocation>
</comment>
<evidence type="ECO:0000256" key="1">
    <source>
        <dbReference type="ARBA" id="ARBA00004141"/>
    </source>
</evidence>
<feature type="transmembrane region" description="Helical" evidence="5">
    <location>
        <begin position="290"/>
        <end position="309"/>
    </location>
</feature>
<dbReference type="InterPro" id="IPR050382">
    <property type="entry name" value="MFS_Na/Anion_cotransporter"/>
</dbReference>
<proteinExistence type="predicted"/>
<dbReference type="InterPro" id="IPR011701">
    <property type="entry name" value="MFS"/>
</dbReference>
<keyword evidence="8" id="KW-1185">Reference proteome</keyword>
<dbReference type="Proteomes" id="UP000585665">
    <property type="component" value="Unassembled WGS sequence"/>
</dbReference>
<dbReference type="GO" id="GO:0016020">
    <property type="term" value="C:membrane"/>
    <property type="evidence" value="ECO:0007669"/>
    <property type="project" value="UniProtKB-SubCell"/>
</dbReference>
<dbReference type="RefSeq" id="WP_176614170.1">
    <property type="nucleotide sequence ID" value="NZ_JABXXR010000106.1"/>
</dbReference>
<dbReference type="AlphaFoldDB" id="A0A850PFN9"/>
<organism evidence="7 8">
    <name type="scientific">Ameyamaea chiangmaiensis</name>
    <dbReference type="NCBI Taxonomy" id="442969"/>
    <lineage>
        <taxon>Bacteria</taxon>
        <taxon>Pseudomonadati</taxon>
        <taxon>Pseudomonadota</taxon>
        <taxon>Alphaproteobacteria</taxon>
        <taxon>Acetobacterales</taxon>
        <taxon>Acetobacteraceae</taxon>
        <taxon>Ameyamaea</taxon>
    </lineage>
</organism>
<feature type="transmembrane region" description="Helical" evidence="5">
    <location>
        <begin position="102"/>
        <end position="126"/>
    </location>
</feature>
<evidence type="ECO:0000259" key="6">
    <source>
        <dbReference type="PROSITE" id="PS50850"/>
    </source>
</evidence>
<accession>A0A850PFN9</accession>
<keyword evidence="3 5" id="KW-1133">Transmembrane helix</keyword>
<dbReference type="SUPFAM" id="SSF103473">
    <property type="entry name" value="MFS general substrate transporter"/>
    <property type="match status" value="1"/>
</dbReference>
<dbReference type="EMBL" id="JABXXR010000106">
    <property type="protein sequence ID" value="NVN41260.1"/>
    <property type="molecule type" value="Genomic_DNA"/>
</dbReference>
<dbReference type="Gene3D" id="1.20.1250.20">
    <property type="entry name" value="MFS general substrate transporter like domains"/>
    <property type="match status" value="2"/>
</dbReference>
<evidence type="ECO:0000313" key="7">
    <source>
        <dbReference type="EMBL" id="NVN41260.1"/>
    </source>
</evidence>
<sequence>MAFRRNRWFLLLLLFVPMNFILGIDRNALTVSSPLVQQALGIDPLRMAELITISTAVYALLQIPSGWLTERIGVRYALAGACLMWSIATVLTAFQTHLGGFFAVRILLGIGQAPDWVACIFALKLLFSDKEREAASSLLLGGLYVGYTASGALTAYVMQTFGWRNCFLIYGVIGLVFSAIVFLCYGGPSVEGQRQHTEARPQTPHVPVAWREMLLPVAQISVFYGGVCSVQGFFHVTFPHFMMDHHHLSAGQAGRLFSIPWASLYGSVLLWGMVIRVFKRRETAARPFPAAHVRLFGIIGAAAFLASGILCSSLWGAMTLFVLAMSGVGLCQVLTWSHVQSFPRATAVVAGCTALVGNWMSSVGPVWTEMVFKSTHVWSPVAALMLVYGTIAGGMWLLPNRSVPDRDEQMTPVAGAEFE</sequence>
<feature type="transmembrane region" description="Helical" evidence="5">
    <location>
        <begin position="347"/>
        <end position="367"/>
    </location>
</feature>
<protein>
    <submittedName>
        <fullName evidence="7">MFS transporter</fullName>
    </submittedName>
</protein>
<feature type="transmembrane region" description="Helical" evidence="5">
    <location>
        <begin position="220"/>
        <end position="238"/>
    </location>
</feature>
<feature type="transmembrane region" description="Helical" evidence="5">
    <location>
        <begin position="76"/>
        <end position="96"/>
    </location>
</feature>
<dbReference type="InterPro" id="IPR020846">
    <property type="entry name" value="MFS_dom"/>
</dbReference>
<evidence type="ECO:0000313" key="8">
    <source>
        <dbReference type="Proteomes" id="UP000585665"/>
    </source>
</evidence>
<feature type="transmembrane region" description="Helical" evidence="5">
    <location>
        <begin position="379"/>
        <end position="398"/>
    </location>
</feature>
<reference evidence="7 8" key="1">
    <citation type="submission" date="2020-06" db="EMBL/GenBank/DDBJ databases">
        <title>Description of novel acetic acid bacteria.</title>
        <authorList>
            <person name="Sombolestani A."/>
        </authorList>
    </citation>
    <scope>NUCLEOTIDE SEQUENCE [LARGE SCALE GENOMIC DNA]</scope>
    <source>
        <strain evidence="7 8">LMG 27010</strain>
    </source>
</reference>
<dbReference type="GO" id="GO:0022857">
    <property type="term" value="F:transmembrane transporter activity"/>
    <property type="evidence" value="ECO:0007669"/>
    <property type="project" value="InterPro"/>
</dbReference>
<feature type="transmembrane region" description="Helical" evidence="5">
    <location>
        <begin position="258"/>
        <end position="278"/>
    </location>
</feature>
<dbReference type="Pfam" id="PF07690">
    <property type="entry name" value="MFS_1"/>
    <property type="match status" value="1"/>
</dbReference>
<evidence type="ECO:0000256" key="2">
    <source>
        <dbReference type="ARBA" id="ARBA00022692"/>
    </source>
</evidence>
<feature type="domain" description="Major facilitator superfamily (MFS) profile" evidence="6">
    <location>
        <begin position="11"/>
        <end position="407"/>
    </location>
</feature>
<feature type="transmembrane region" description="Helical" evidence="5">
    <location>
        <begin position="315"/>
        <end position="335"/>
    </location>
</feature>
<evidence type="ECO:0000256" key="5">
    <source>
        <dbReference type="SAM" id="Phobius"/>
    </source>
</evidence>
<keyword evidence="4 5" id="KW-0472">Membrane</keyword>
<name>A0A850PFN9_9PROT</name>
<evidence type="ECO:0000256" key="3">
    <source>
        <dbReference type="ARBA" id="ARBA00022989"/>
    </source>
</evidence>
<keyword evidence="2 5" id="KW-0812">Transmembrane</keyword>
<dbReference type="InterPro" id="IPR036259">
    <property type="entry name" value="MFS_trans_sf"/>
</dbReference>
<feature type="transmembrane region" description="Helical" evidence="5">
    <location>
        <begin position="167"/>
        <end position="185"/>
    </location>
</feature>
<dbReference type="PANTHER" id="PTHR11662:SF399">
    <property type="entry name" value="FI19708P1-RELATED"/>
    <property type="match status" value="1"/>
</dbReference>
<evidence type="ECO:0000256" key="4">
    <source>
        <dbReference type="ARBA" id="ARBA00023136"/>
    </source>
</evidence>
<gene>
    <name evidence="7" type="ORF">HUK82_11900</name>
</gene>
<dbReference type="PROSITE" id="PS50850">
    <property type="entry name" value="MFS"/>
    <property type="match status" value="1"/>
</dbReference>
<dbReference type="PANTHER" id="PTHR11662">
    <property type="entry name" value="SOLUTE CARRIER FAMILY 17"/>
    <property type="match status" value="1"/>
</dbReference>
<comment type="caution">
    <text evidence="7">The sequence shown here is derived from an EMBL/GenBank/DDBJ whole genome shotgun (WGS) entry which is preliminary data.</text>
</comment>